<comment type="caution">
    <text evidence="2">The sequence shown here is derived from an EMBL/GenBank/DDBJ whole genome shotgun (WGS) entry which is preliminary data.</text>
</comment>
<dbReference type="Proteomes" id="UP000451233">
    <property type="component" value="Unassembled WGS sequence"/>
</dbReference>
<dbReference type="PANTHER" id="PTHR34400:SF4">
    <property type="entry name" value="MEMBRANE PROTEIN"/>
    <property type="match status" value="1"/>
</dbReference>
<evidence type="ECO:0000259" key="1">
    <source>
        <dbReference type="Pfam" id="PF12902"/>
    </source>
</evidence>
<protein>
    <recommendedName>
        <fullName evidence="1">Iminophenyl-pyruvate dimer synthase domain-containing protein</fullName>
    </recommendedName>
</protein>
<accession>A0A7K1XXD7</accession>
<evidence type="ECO:0000313" key="3">
    <source>
        <dbReference type="Proteomes" id="UP000451233"/>
    </source>
</evidence>
<dbReference type="InterPro" id="IPR009078">
    <property type="entry name" value="Ferritin-like_SF"/>
</dbReference>
<proteinExistence type="predicted"/>
<dbReference type="EMBL" id="WVHS01000002">
    <property type="protein sequence ID" value="MXV15660.1"/>
    <property type="molecule type" value="Genomic_DNA"/>
</dbReference>
<evidence type="ECO:0000313" key="2">
    <source>
        <dbReference type="EMBL" id="MXV15660.1"/>
    </source>
</evidence>
<keyword evidence="3" id="KW-1185">Reference proteome</keyword>
<sequence length="346" mass="38209">MLKIEPKYIVEAVSASSLEELFPLVQNAIELEHSTIPPYLTAMFSFKPNTGNEIRAIIHSIVIEEMLHMSIAANILNALGGRPLINDKSFIPEYPTPLPMGIGSSEGLIVGLNPFSINIVQSIFMEIEEPENPIPPTLMLAAEASPEYATIGQFYMTLSDKIQHLAPDNLPGDPAKQVTSNFFSSSELFPILTKEDAVNAINIIVEQGEGTTHSPLDPEKELAHYYKFAEIVAGKKAVVRNDGSYSFSGDPIPFDPNDVYPVYSNTKAKMLIPGTEERRRVDEFNNAYSSLLNGLHRTFNGEPGYLDNTIGVMFDLKLLSEKLNATPFPGQQGYTIGAPYEWFPQP</sequence>
<name>A0A7K1XXD7_9SPHI</name>
<feature type="domain" description="Iminophenyl-pyruvate dimer synthase" evidence="1">
    <location>
        <begin position="25"/>
        <end position="232"/>
    </location>
</feature>
<dbReference type="CDD" id="cd00657">
    <property type="entry name" value="Ferritin_like"/>
    <property type="match status" value="1"/>
</dbReference>
<dbReference type="Gene3D" id="1.20.1260.10">
    <property type="match status" value="1"/>
</dbReference>
<organism evidence="2 3">
    <name type="scientific">Hufsiella ginkgonis</name>
    <dbReference type="NCBI Taxonomy" id="2695274"/>
    <lineage>
        <taxon>Bacteria</taxon>
        <taxon>Pseudomonadati</taxon>
        <taxon>Bacteroidota</taxon>
        <taxon>Sphingobacteriia</taxon>
        <taxon>Sphingobacteriales</taxon>
        <taxon>Sphingobacteriaceae</taxon>
        <taxon>Hufsiella</taxon>
    </lineage>
</organism>
<dbReference type="AlphaFoldDB" id="A0A7K1XXD7"/>
<dbReference type="InterPro" id="IPR026820">
    <property type="entry name" value="VioB/RebD_dom"/>
</dbReference>
<dbReference type="RefSeq" id="WP_160906639.1">
    <property type="nucleotide sequence ID" value="NZ_WVHS01000002.1"/>
</dbReference>
<dbReference type="Pfam" id="PF12902">
    <property type="entry name" value="Ferritin-like"/>
    <property type="match status" value="1"/>
</dbReference>
<dbReference type="SUPFAM" id="SSF47240">
    <property type="entry name" value="Ferritin-like"/>
    <property type="match status" value="1"/>
</dbReference>
<reference evidence="2 3" key="1">
    <citation type="submission" date="2019-11" db="EMBL/GenBank/DDBJ databases">
        <title>Pedobacter sp. HMF7056 Genome sequencing and assembly.</title>
        <authorList>
            <person name="Kang H."/>
            <person name="Kim H."/>
            <person name="Joh K."/>
        </authorList>
    </citation>
    <scope>NUCLEOTIDE SEQUENCE [LARGE SCALE GENOMIC DNA]</scope>
    <source>
        <strain evidence="2 3">HMF7056</strain>
    </source>
</reference>
<dbReference type="PANTHER" id="PTHR34400">
    <property type="match status" value="1"/>
</dbReference>
<gene>
    <name evidence="2" type="ORF">GS398_10115</name>
</gene>
<dbReference type="InterPro" id="IPR012347">
    <property type="entry name" value="Ferritin-like"/>
</dbReference>